<proteinExistence type="predicted"/>
<dbReference type="EMBL" id="JACSPT010000001">
    <property type="protein sequence ID" value="MBD8007782.1"/>
    <property type="molecule type" value="Genomic_DNA"/>
</dbReference>
<dbReference type="Proteomes" id="UP000621930">
    <property type="component" value="Unassembled WGS sequence"/>
</dbReference>
<evidence type="ECO:0000313" key="2">
    <source>
        <dbReference type="Proteomes" id="UP000621930"/>
    </source>
</evidence>
<comment type="caution">
    <text evidence="1">The sequence shown here is derived from an EMBL/GenBank/DDBJ whole genome shotgun (WGS) entry which is preliminary data.</text>
</comment>
<name>A0ABR8VSM6_9GAMM</name>
<gene>
    <name evidence="1" type="ORF">H9629_00225</name>
</gene>
<evidence type="ECO:0000313" key="1">
    <source>
        <dbReference type="EMBL" id="MBD8007782.1"/>
    </source>
</evidence>
<protein>
    <submittedName>
        <fullName evidence="1">Uncharacterized protein</fullName>
    </submittedName>
</protein>
<keyword evidence="2" id="KW-1185">Reference proteome</keyword>
<dbReference type="RefSeq" id="WP_191730322.1">
    <property type="nucleotide sequence ID" value="NZ_JACSPT010000001.1"/>
</dbReference>
<accession>A0ABR8VSM6</accession>
<reference evidence="1 2" key="1">
    <citation type="submission" date="2020-08" db="EMBL/GenBank/DDBJ databases">
        <title>A Genomic Blueprint of the Chicken Gut Microbiome.</title>
        <authorList>
            <person name="Gilroy R."/>
            <person name="Ravi A."/>
            <person name="Getino M."/>
            <person name="Pursley I."/>
            <person name="Horton D.L."/>
            <person name="Alikhan N.-F."/>
            <person name="Baker D."/>
            <person name="Gharbi K."/>
            <person name="Hall N."/>
            <person name="Watson M."/>
            <person name="Adriaenssens E.M."/>
            <person name="Foster-Nyarko E."/>
            <person name="Jarju S."/>
            <person name="Secka A."/>
            <person name="Antonio M."/>
            <person name="Oren A."/>
            <person name="Chaudhuri R."/>
            <person name="La Ragione R.M."/>
            <person name="Hildebrand F."/>
            <person name="Pallen M.J."/>
        </authorList>
    </citation>
    <scope>NUCLEOTIDE SEQUENCE [LARGE SCALE GENOMIC DNA]</scope>
    <source>
        <strain evidence="1 2">Sa1BUA6</strain>
    </source>
</reference>
<organism evidence="1 2">
    <name type="scientific">Acinetobacter pecorum</name>
    <dbReference type="NCBI Taxonomy" id="2762215"/>
    <lineage>
        <taxon>Bacteria</taxon>
        <taxon>Pseudomonadati</taxon>
        <taxon>Pseudomonadota</taxon>
        <taxon>Gammaproteobacteria</taxon>
        <taxon>Moraxellales</taxon>
        <taxon>Moraxellaceae</taxon>
        <taxon>Acinetobacter</taxon>
    </lineage>
</organism>
<sequence length="109" mass="12380">MMINLQPRSTSILPFGLLCHPHLVPPVHRSFVNIRALLIEYKTIKTGSASILLYLDATEADLVREAASLHAPVYSLCIYDQLNHHAKYADQEKDGALYQHRNFPFILHS</sequence>